<gene>
    <name evidence="1" type="ORF">P3X46_000673</name>
</gene>
<name>A0ABQ9ND77_HEVBR</name>
<accession>A0ABQ9ND77</accession>
<dbReference type="EMBL" id="JARPOI010000001">
    <property type="protein sequence ID" value="KAJ9189368.1"/>
    <property type="molecule type" value="Genomic_DNA"/>
</dbReference>
<proteinExistence type="predicted"/>
<organism evidence="1 2">
    <name type="scientific">Hevea brasiliensis</name>
    <name type="common">Para rubber tree</name>
    <name type="synonym">Siphonia brasiliensis</name>
    <dbReference type="NCBI Taxonomy" id="3981"/>
    <lineage>
        <taxon>Eukaryota</taxon>
        <taxon>Viridiplantae</taxon>
        <taxon>Streptophyta</taxon>
        <taxon>Embryophyta</taxon>
        <taxon>Tracheophyta</taxon>
        <taxon>Spermatophyta</taxon>
        <taxon>Magnoliopsida</taxon>
        <taxon>eudicotyledons</taxon>
        <taxon>Gunneridae</taxon>
        <taxon>Pentapetalae</taxon>
        <taxon>rosids</taxon>
        <taxon>fabids</taxon>
        <taxon>Malpighiales</taxon>
        <taxon>Euphorbiaceae</taxon>
        <taxon>Crotonoideae</taxon>
        <taxon>Micrandreae</taxon>
        <taxon>Hevea</taxon>
    </lineage>
</organism>
<feature type="non-terminal residue" evidence="1">
    <location>
        <position position="1"/>
    </location>
</feature>
<sequence>EVLLGITLLELGHEIPVSIHISAGLPGHRLFFFRFELLREVSNFTGPERLNFFKNMSLLGQLILVELHLPSISDM</sequence>
<comment type="caution">
    <text evidence="1">The sequence shown here is derived from an EMBL/GenBank/DDBJ whole genome shotgun (WGS) entry which is preliminary data.</text>
</comment>
<keyword evidence="2" id="KW-1185">Reference proteome</keyword>
<reference evidence="1" key="1">
    <citation type="journal article" date="2023" name="Plant Biotechnol. J.">
        <title>Chromosome-level wild Hevea brasiliensis genome provides new tools for genomic-assisted breeding and valuable loci to elevate rubber yield.</title>
        <authorList>
            <person name="Cheng H."/>
            <person name="Song X."/>
            <person name="Hu Y."/>
            <person name="Wu T."/>
            <person name="Yang Q."/>
            <person name="An Z."/>
            <person name="Feng S."/>
            <person name="Deng Z."/>
            <person name="Wu W."/>
            <person name="Zeng X."/>
            <person name="Tu M."/>
            <person name="Wang X."/>
            <person name="Huang H."/>
        </authorList>
    </citation>
    <scope>NUCLEOTIDE SEQUENCE</scope>
    <source>
        <strain evidence="1">MT/VB/25A 57/8</strain>
    </source>
</reference>
<dbReference type="Proteomes" id="UP001174677">
    <property type="component" value="Chromosome 1"/>
</dbReference>
<evidence type="ECO:0000313" key="1">
    <source>
        <dbReference type="EMBL" id="KAJ9189368.1"/>
    </source>
</evidence>
<evidence type="ECO:0000313" key="2">
    <source>
        <dbReference type="Proteomes" id="UP001174677"/>
    </source>
</evidence>
<protein>
    <submittedName>
        <fullName evidence="1">Uncharacterized protein</fullName>
    </submittedName>
</protein>